<sequence>MNTNRIQGARKLALALAMTGLAGAAFAANTATQTVTYEVTAINELSVSGNPGALTISSATAGSAPTAVSDATTTYAITTNQSTRKITAAIDTAMPSGVTLKANLAAPTGATSAGAVTLGAVAVDAVTGISTLNESGKTITYSLEATTAAGVVTSASKTVTFTIAAGI</sequence>
<evidence type="ECO:0000256" key="1">
    <source>
        <dbReference type="SAM" id="SignalP"/>
    </source>
</evidence>
<keyword evidence="3" id="KW-1185">Reference proteome</keyword>
<evidence type="ECO:0000313" key="3">
    <source>
        <dbReference type="Proteomes" id="UP000652074"/>
    </source>
</evidence>
<accession>A0ABX1MK75</accession>
<protein>
    <submittedName>
        <fullName evidence="2">Uncharacterized protein</fullName>
    </submittedName>
</protein>
<dbReference type="Proteomes" id="UP000652074">
    <property type="component" value="Unassembled WGS sequence"/>
</dbReference>
<proteinExistence type="predicted"/>
<keyword evidence="1" id="KW-0732">Signal</keyword>
<organism evidence="2 3">
    <name type="scientific">Aromatoleum petrolei</name>
    <dbReference type="NCBI Taxonomy" id="76116"/>
    <lineage>
        <taxon>Bacteria</taxon>
        <taxon>Pseudomonadati</taxon>
        <taxon>Pseudomonadota</taxon>
        <taxon>Betaproteobacteria</taxon>
        <taxon>Rhodocyclales</taxon>
        <taxon>Rhodocyclaceae</taxon>
        <taxon>Aromatoleum</taxon>
    </lineage>
</organism>
<reference evidence="2 3" key="1">
    <citation type="submission" date="2019-12" db="EMBL/GenBank/DDBJ databases">
        <title>Comparative genomics gives insights into the taxonomy of the Azoarcus-Aromatoleum group and reveals separate origins of nif in the plant-associated Azoarcus and non-plant-associated Aromatoleum sub-groups.</title>
        <authorList>
            <person name="Lafos M."/>
            <person name="Maluk M."/>
            <person name="Batista M."/>
            <person name="Junghare M."/>
            <person name="Carmona M."/>
            <person name="Faoro H."/>
            <person name="Cruz L.M."/>
            <person name="Battistoni F."/>
            <person name="De Souza E."/>
            <person name="Pedrosa F."/>
            <person name="Chen W.-M."/>
            <person name="Poole P.S."/>
            <person name="Dixon R.A."/>
            <person name="James E.K."/>
        </authorList>
    </citation>
    <scope>NUCLEOTIDE SEQUENCE [LARGE SCALE GENOMIC DNA]</scope>
    <source>
        <strain evidence="2 3">ToN1</strain>
    </source>
</reference>
<dbReference type="EMBL" id="WTVR01000009">
    <property type="protein sequence ID" value="NMF88128.1"/>
    <property type="molecule type" value="Genomic_DNA"/>
</dbReference>
<evidence type="ECO:0000313" key="2">
    <source>
        <dbReference type="EMBL" id="NMF88128.1"/>
    </source>
</evidence>
<feature type="signal peptide" evidence="1">
    <location>
        <begin position="1"/>
        <end position="27"/>
    </location>
</feature>
<gene>
    <name evidence="2" type="ORF">GPA26_06495</name>
</gene>
<name>A0ABX1MK75_9RHOO</name>
<comment type="caution">
    <text evidence="2">The sequence shown here is derived from an EMBL/GenBank/DDBJ whole genome shotgun (WGS) entry which is preliminary data.</text>
</comment>
<feature type="chain" id="PRO_5046443141" evidence="1">
    <location>
        <begin position="28"/>
        <end position="167"/>
    </location>
</feature>
<dbReference type="RefSeq" id="WP_169205558.1">
    <property type="nucleotide sequence ID" value="NZ_CP059560.1"/>
</dbReference>